<dbReference type="AlphaFoldDB" id="A0A1R3TPE4"/>
<protein>
    <submittedName>
        <fullName evidence="1">Uncharacterized protein</fullName>
    </submittedName>
</protein>
<dbReference type="Proteomes" id="UP000187891">
    <property type="component" value="Unassembled WGS sequence"/>
</dbReference>
<sequence>MQRLTFSIRVICLTKSYSMKKGLTDALFRTILIYVASSRRPPHELLRPSLAVLGNDDTARQPR</sequence>
<evidence type="ECO:0000313" key="1">
    <source>
        <dbReference type="EMBL" id="SCX22913.1"/>
    </source>
</evidence>
<proteinExistence type="predicted"/>
<reference evidence="2" key="1">
    <citation type="submission" date="2016-10" db="EMBL/GenBank/DDBJ databases">
        <authorList>
            <person name="Wibberg D."/>
        </authorList>
    </citation>
    <scope>NUCLEOTIDE SEQUENCE [LARGE SCALE GENOMIC DNA]</scope>
</reference>
<gene>
    <name evidence="1" type="ORF">DSM25559_2291</name>
</gene>
<organism evidence="1 2">
    <name type="scientific">Agrobacterium rosae</name>
    <dbReference type="NCBI Taxonomy" id="1972867"/>
    <lineage>
        <taxon>Bacteria</taxon>
        <taxon>Pseudomonadati</taxon>
        <taxon>Pseudomonadota</taxon>
        <taxon>Alphaproteobacteria</taxon>
        <taxon>Hyphomicrobiales</taxon>
        <taxon>Rhizobiaceae</taxon>
        <taxon>Rhizobium/Agrobacterium group</taxon>
        <taxon>Agrobacterium</taxon>
    </lineage>
</organism>
<accession>A0A1R3TPE4</accession>
<name>A0A1R3TPE4_9HYPH</name>
<evidence type="ECO:0000313" key="2">
    <source>
        <dbReference type="Proteomes" id="UP000187891"/>
    </source>
</evidence>
<dbReference type="EMBL" id="FMUE01000005">
    <property type="protein sequence ID" value="SCX22913.1"/>
    <property type="molecule type" value="Genomic_DNA"/>
</dbReference>